<evidence type="ECO:0000313" key="2">
    <source>
        <dbReference type="Proteomes" id="UP000190074"/>
    </source>
</evidence>
<evidence type="ECO:0000313" key="1">
    <source>
        <dbReference type="EMBL" id="SKN01446.1"/>
    </source>
</evidence>
<dbReference type="RefSeq" id="WP_074328513.1">
    <property type="nucleotide sequence ID" value="NZ_FVGW01000022.1"/>
</dbReference>
<organism evidence="1 2">
    <name type="scientific">Mycobacteroides abscessus subsp. massiliense</name>
    <dbReference type="NCBI Taxonomy" id="1962118"/>
    <lineage>
        <taxon>Bacteria</taxon>
        <taxon>Bacillati</taxon>
        <taxon>Actinomycetota</taxon>
        <taxon>Actinomycetes</taxon>
        <taxon>Mycobacteriales</taxon>
        <taxon>Mycobacteriaceae</taxon>
        <taxon>Mycobacteroides</taxon>
        <taxon>Mycobacteroides abscessus</taxon>
    </lineage>
</organism>
<dbReference type="AlphaFoldDB" id="A0A1T8V8U9"/>
<dbReference type="EMBL" id="FVGW01000022">
    <property type="protein sequence ID" value="SKN01446.1"/>
    <property type="molecule type" value="Genomic_DNA"/>
</dbReference>
<name>A0A1T8V8U9_9MYCO</name>
<gene>
    <name evidence="1" type="ORF">SAMEA2259716_05766</name>
</gene>
<protein>
    <submittedName>
        <fullName evidence="1">Uncharacterized protein</fullName>
    </submittedName>
</protein>
<proteinExistence type="predicted"/>
<sequence>MNTDEQPLGECPPVTWWQVQNIPHAVIVSEAVNIAIIEALDLLAVTLFGKPWSELVDQSWQPMREWFQ</sequence>
<accession>A0A1T8V8U9</accession>
<reference evidence="1 2" key="1">
    <citation type="submission" date="2016-11" db="EMBL/GenBank/DDBJ databases">
        <authorList>
            <consortium name="Pathogen Informatics"/>
        </authorList>
    </citation>
    <scope>NUCLEOTIDE SEQUENCE [LARGE SCALE GENOMIC DNA]</scope>
    <source>
        <strain evidence="1 2">911</strain>
    </source>
</reference>
<dbReference type="Proteomes" id="UP000190074">
    <property type="component" value="Unassembled WGS sequence"/>
</dbReference>